<dbReference type="EMBL" id="BARW01008407">
    <property type="protein sequence ID" value="GAI84104.1"/>
    <property type="molecule type" value="Genomic_DNA"/>
</dbReference>
<sequence>MNKNMFALDKILKTLLYMTYYRLEISRRLFIRFILQDKIEKITSDLDELLNFLTSNMNLPIGFNEFQGYLLFFENILKLSSEENYQITKTQIQSKFPELTSQRFGPIISYLKYFEGLGRYLYFYNLDLQVDFRKGWYYDIEFYKYEPELEAGYYFIQVYNLRKNLIEANDKLKQTLDELGGYEIRSSIGFSGD</sequence>
<evidence type="ECO:0000313" key="1">
    <source>
        <dbReference type="EMBL" id="GAI84104.1"/>
    </source>
</evidence>
<gene>
    <name evidence="1" type="ORF">S12H4_17238</name>
</gene>
<feature type="non-terminal residue" evidence="1">
    <location>
        <position position="193"/>
    </location>
</feature>
<organism evidence="1">
    <name type="scientific">marine sediment metagenome</name>
    <dbReference type="NCBI Taxonomy" id="412755"/>
    <lineage>
        <taxon>unclassified sequences</taxon>
        <taxon>metagenomes</taxon>
        <taxon>ecological metagenomes</taxon>
    </lineage>
</organism>
<dbReference type="AlphaFoldDB" id="X1TVQ0"/>
<comment type="caution">
    <text evidence="1">The sequence shown here is derived from an EMBL/GenBank/DDBJ whole genome shotgun (WGS) entry which is preliminary data.</text>
</comment>
<proteinExistence type="predicted"/>
<protein>
    <submittedName>
        <fullName evidence="1">Uncharacterized protein</fullName>
    </submittedName>
</protein>
<name>X1TVQ0_9ZZZZ</name>
<reference evidence="1" key="1">
    <citation type="journal article" date="2014" name="Front. Microbiol.">
        <title>High frequency of phylogenetically diverse reductive dehalogenase-homologous genes in deep subseafloor sedimentary metagenomes.</title>
        <authorList>
            <person name="Kawai M."/>
            <person name="Futagami T."/>
            <person name="Toyoda A."/>
            <person name="Takaki Y."/>
            <person name="Nishi S."/>
            <person name="Hori S."/>
            <person name="Arai W."/>
            <person name="Tsubouchi T."/>
            <person name="Morono Y."/>
            <person name="Uchiyama I."/>
            <person name="Ito T."/>
            <person name="Fujiyama A."/>
            <person name="Inagaki F."/>
            <person name="Takami H."/>
        </authorList>
    </citation>
    <scope>NUCLEOTIDE SEQUENCE</scope>
    <source>
        <strain evidence="1">Expedition CK06-06</strain>
    </source>
</reference>
<accession>X1TVQ0</accession>